<dbReference type="HOGENOM" id="CLU_2063095_0_0_1"/>
<proteinExistence type="predicted"/>
<dbReference type="AlphaFoldDB" id="M5CH09"/>
<evidence type="ECO:0000256" key="1">
    <source>
        <dbReference type="SAM" id="MobiDB-lite"/>
    </source>
</evidence>
<comment type="caution">
    <text evidence="2">The sequence shown here is derived from an EMBL/GenBank/DDBJ whole genome shotgun (WGS) entry which is preliminary data.</text>
</comment>
<dbReference type="Proteomes" id="UP000012065">
    <property type="component" value="Unassembled WGS sequence"/>
</dbReference>
<gene>
    <name evidence="2" type="ORF">BN14_11198</name>
    <name evidence="3" type="ORF">BN14_11208</name>
</gene>
<organism evidence="2 4">
    <name type="scientific">Thanatephorus cucumeris (strain AG1-IB / isolate 7/3/14)</name>
    <name type="common">Lettuce bottom rot fungus</name>
    <name type="synonym">Rhizoctonia solani</name>
    <dbReference type="NCBI Taxonomy" id="1108050"/>
    <lineage>
        <taxon>Eukaryota</taxon>
        <taxon>Fungi</taxon>
        <taxon>Dikarya</taxon>
        <taxon>Basidiomycota</taxon>
        <taxon>Agaricomycotina</taxon>
        <taxon>Agaricomycetes</taxon>
        <taxon>Cantharellales</taxon>
        <taxon>Ceratobasidiaceae</taxon>
        <taxon>Rhizoctonia</taxon>
        <taxon>Rhizoctonia solani AG-1</taxon>
    </lineage>
</organism>
<feature type="compositionally biased region" description="Polar residues" evidence="1">
    <location>
        <begin position="21"/>
        <end position="32"/>
    </location>
</feature>
<reference evidence="2" key="1">
    <citation type="submission" date="2012-10" db="EMBL/GenBank/DDBJ databases">
        <authorList>
            <person name="Jelonek L."/>
        </authorList>
    </citation>
    <scope>NUCLEOTIDE SEQUENCE</scope>
    <source>
        <strain evidence="2">Isolate 7/3/14</strain>
    </source>
</reference>
<evidence type="ECO:0000313" key="4">
    <source>
        <dbReference type="Proteomes" id="UP000012065"/>
    </source>
</evidence>
<evidence type="ECO:0000313" key="3">
    <source>
        <dbReference type="EMBL" id="CCO37057.1"/>
    </source>
</evidence>
<feature type="region of interest" description="Disordered" evidence="1">
    <location>
        <begin position="55"/>
        <end position="88"/>
    </location>
</feature>
<sequence>MSKRPHEGGDSAFSKKAKSDATPSASSGSGQVSADALIAAKRAEIAAKLAAFKKTQAGGSPAPPPPASSVAAPVPSNLPSKPALPDKSDIARKIEEAKRRVAEGVAKKAAQENPYLCCA</sequence>
<reference evidence="2 4" key="2">
    <citation type="journal article" date="2013" name="J. Biotechnol.">
        <title>Establishment and interpretation of the genome sequence of the phytopathogenic fungus Rhizoctonia solani AG1-IB isolate 7/3/14.</title>
        <authorList>
            <person name="Wibberg D.W."/>
            <person name="Jelonek L.J."/>
            <person name="Rupp O.R."/>
            <person name="Hennig M.H."/>
            <person name="Eikmeyer F.E."/>
            <person name="Goesmann A.G."/>
            <person name="Hartmann A.H."/>
            <person name="Borriss R.B."/>
            <person name="Grosch R.G."/>
            <person name="Puehler A.P."/>
            <person name="Schlueter A.S."/>
        </authorList>
    </citation>
    <scope>NUCLEOTIDE SEQUENCE [LARGE SCALE GENOMIC DNA]</scope>
    <source>
        <strain evidence="4">AG1-IB / isolate 7/3/14</strain>
        <strain evidence="2">Isolate 7/3/14</strain>
    </source>
</reference>
<name>M5CH09_THACB</name>
<protein>
    <submittedName>
        <fullName evidence="2">Uncharacterized protein</fullName>
    </submittedName>
</protein>
<dbReference type="EMBL" id="CAOJ01016712">
    <property type="protein sequence ID" value="CCO37057.1"/>
    <property type="molecule type" value="Genomic_DNA"/>
</dbReference>
<dbReference type="EMBL" id="CAOJ01016701">
    <property type="protein sequence ID" value="CCO37047.1"/>
    <property type="molecule type" value="Genomic_DNA"/>
</dbReference>
<accession>M5CH09</accession>
<feature type="region of interest" description="Disordered" evidence="1">
    <location>
        <begin position="1"/>
        <end position="32"/>
    </location>
</feature>
<evidence type="ECO:0000313" key="2">
    <source>
        <dbReference type="EMBL" id="CCO37047.1"/>
    </source>
</evidence>